<dbReference type="Proteomes" id="UP001295423">
    <property type="component" value="Unassembled WGS sequence"/>
</dbReference>
<feature type="compositionally biased region" description="Basic residues" evidence="1">
    <location>
        <begin position="64"/>
        <end position="74"/>
    </location>
</feature>
<feature type="compositionally biased region" description="Basic and acidic residues" evidence="1">
    <location>
        <begin position="529"/>
        <end position="543"/>
    </location>
</feature>
<feature type="region of interest" description="Disordered" evidence="1">
    <location>
        <begin position="440"/>
        <end position="485"/>
    </location>
</feature>
<feature type="compositionally biased region" description="Basic and acidic residues" evidence="1">
    <location>
        <begin position="587"/>
        <end position="596"/>
    </location>
</feature>
<accession>A0AAD2FN49</accession>
<feature type="compositionally biased region" description="Acidic residues" evidence="1">
    <location>
        <begin position="27"/>
        <end position="39"/>
    </location>
</feature>
<feature type="compositionally biased region" description="Polar residues" evidence="1">
    <location>
        <begin position="518"/>
        <end position="527"/>
    </location>
</feature>
<feature type="region of interest" description="Disordered" evidence="1">
    <location>
        <begin position="363"/>
        <end position="417"/>
    </location>
</feature>
<evidence type="ECO:0000256" key="1">
    <source>
        <dbReference type="SAM" id="MobiDB-lite"/>
    </source>
</evidence>
<comment type="caution">
    <text evidence="2">The sequence shown here is derived from an EMBL/GenBank/DDBJ whole genome shotgun (WGS) entry which is preliminary data.</text>
</comment>
<protein>
    <submittedName>
        <fullName evidence="2">Uncharacterized protein</fullName>
    </submittedName>
</protein>
<keyword evidence="3" id="KW-1185">Reference proteome</keyword>
<evidence type="ECO:0000313" key="2">
    <source>
        <dbReference type="EMBL" id="CAJ1946698.1"/>
    </source>
</evidence>
<organism evidence="2 3">
    <name type="scientific">Cylindrotheca closterium</name>
    <dbReference type="NCBI Taxonomy" id="2856"/>
    <lineage>
        <taxon>Eukaryota</taxon>
        <taxon>Sar</taxon>
        <taxon>Stramenopiles</taxon>
        <taxon>Ochrophyta</taxon>
        <taxon>Bacillariophyta</taxon>
        <taxon>Bacillariophyceae</taxon>
        <taxon>Bacillariophycidae</taxon>
        <taxon>Bacillariales</taxon>
        <taxon>Bacillariaceae</taxon>
        <taxon>Cylindrotheca</taxon>
    </lineage>
</organism>
<feature type="region of interest" description="Disordered" evidence="1">
    <location>
        <begin position="25"/>
        <end position="75"/>
    </location>
</feature>
<feature type="region of interest" description="Disordered" evidence="1">
    <location>
        <begin position="133"/>
        <end position="169"/>
    </location>
</feature>
<gene>
    <name evidence="2" type="ORF">CYCCA115_LOCUS10793</name>
</gene>
<dbReference type="EMBL" id="CAKOGP040001714">
    <property type="protein sequence ID" value="CAJ1946698.1"/>
    <property type="molecule type" value="Genomic_DNA"/>
</dbReference>
<feature type="region of interest" description="Disordered" evidence="1">
    <location>
        <begin position="502"/>
        <end position="628"/>
    </location>
</feature>
<proteinExistence type="predicted"/>
<reference evidence="2" key="1">
    <citation type="submission" date="2023-08" db="EMBL/GenBank/DDBJ databases">
        <authorList>
            <person name="Audoor S."/>
            <person name="Bilcke G."/>
        </authorList>
    </citation>
    <scope>NUCLEOTIDE SEQUENCE</scope>
</reference>
<feature type="compositionally biased region" description="Polar residues" evidence="1">
    <location>
        <begin position="371"/>
        <end position="409"/>
    </location>
</feature>
<evidence type="ECO:0000313" key="3">
    <source>
        <dbReference type="Proteomes" id="UP001295423"/>
    </source>
</evidence>
<sequence>MDHVLDDLRTSFIVKWNELVENMHPTEEEEDDDDNDNDGSDIGQKLRAAKSQLSQLKLEGKQSKSARRAEHKKLSHELWEKQRNLHRLGRKAQRHISLYEYAVLMREAGPARPYTSSRSDTTERLIERKGPEVVAASGSSDHASSSQKQQQKQQQQQKQKQKQPPPPNSTTTLILWSQTFYGSSAFLWQLMVQSVLQVRLLKKAHLLTMFRAQEVIFKVHKSNEVKQLAAYIKSKDKMDEACIDLMQRKAEVMLQIESKLKETKDVMETYNEIAQKQRKIILKLKLRGGQAVSDQVKENIIRRRSTLIQGIEDSEPPFLAELKRESLIRLSTIAERMSLEADGPLVDKVRVEFSLDESLMMKEEEEKQAQVGRSSPHSFDTSAMGGSSSQIEEAEETQVQVGRSSPHSFDTSKSDLGESSIQFGERCGFKSSLSSTILKEQDDDDENASFVSNSTISDDELDYMPEAVPSQQQQPKTIKRKRSRAELRKSLDSIALLNRSASSSSNIVGAGEDHENSSVKSGRSNASRMELERRRIMAEERLAKSKRMSQRVSMQAKRKKAKQRLEESKKRLRGFLAAEDSSSSLDTRIRDDESYHESSTSLRSPDSVAGFPYPIPTTPEAELRKEEG</sequence>
<feature type="compositionally biased region" description="Low complexity" evidence="1">
    <location>
        <begin position="135"/>
        <end position="158"/>
    </location>
</feature>
<name>A0AAD2FN49_9STRA</name>
<dbReference type="AlphaFoldDB" id="A0AAD2FN49"/>